<evidence type="ECO:0000313" key="2">
    <source>
        <dbReference type="Proteomes" id="UP000075920"/>
    </source>
</evidence>
<reference evidence="1" key="2">
    <citation type="submission" date="2020-05" db="UniProtKB">
        <authorList>
            <consortium name="EnsemblMetazoa"/>
        </authorList>
    </citation>
    <scope>IDENTIFICATION</scope>
    <source>
        <strain evidence="1">MINIMUS1</strain>
    </source>
</reference>
<dbReference type="Proteomes" id="UP000075920">
    <property type="component" value="Unassembled WGS sequence"/>
</dbReference>
<dbReference type="EnsemblMetazoa" id="AMIN014451-RA">
    <property type="protein sequence ID" value="AMIN014451-PA"/>
    <property type="gene ID" value="AMIN014451"/>
</dbReference>
<sequence length="29" mass="3449">MLEYFSEMDAGSKRSAAKYELFRQTLNYV</sequence>
<organism evidence="1 2">
    <name type="scientific">Anopheles minimus</name>
    <dbReference type="NCBI Taxonomy" id="112268"/>
    <lineage>
        <taxon>Eukaryota</taxon>
        <taxon>Metazoa</taxon>
        <taxon>Ecdysozoa</taxon>
        <taxon>Arthropoda</taxon>
        <taxon>Hexapoda</taxon>
        <taxon>Insecta</taxon>
        <taxon>Pterygota</taxon>
        <taxon>Neoptera</taxon>
        <taxon>Endopterygota</taxon>
        <taxon>Diptera</taxon>
        <taxon>Nematocera</taxon>
        <taxon>Culicoidea</taxon>
        <taxon>Culicidae</taxon>
        <taxon>Anophelinae</taxon>
        <taxon>Anopheles</taxon>
    </lineage>
</organism>
<accession>A0A182WP39</accession>
<reference evidence="2" key="1">
    <citation type="submission" date="2013-03" db="EMBL/GenBank/DDBJ databases">
        <title>The Genome Sequence of Anopheles minimus MINIMUS1.</title>
        <authorList>
            <consortium name="The Broad Institute Genomics Platform"/>
            <person name="Neafsey D.E."/>
            <person name="Walton C."/>
            <person name="Walker B."/>
            <person name="Young S.K."/>
            <person name="Zeng Q."/>
            <person name="Gargeya S."/>
            <person name="Fitzgerald M."/>
            <person name="Haas B."/>
            <person name="Abouelleil A."/>
            <person name="Allen A.W."/>
            <person name="Alvarado L."/>
            <person name="Arachchi H.M."/>
            <person name="Berlin A.M."/>
            <person name="Chapman S.B."/>
            <person name="Gainer-Dewar J."/>
            <person name="Goldberg J."/>
            <person name="Griggs A."/>
            <person name="Gujja S."/>
            <person name="Hansen M."/>
            <person name="Howarth C."/>
            <person name="Imamovic A."/>
            <person name="Ireland A."/>
            <person name="Larimer J."/>
            <person name="McCowan C."/>
            <person name="Murphy C."/>
            <person name="Pearson M."/>
            <person name="Poon T.W."/>
            <person name="Priest M."/>
            <person name="Roberts A."/>
            <person name="Saif S."/>
            <person name="Shea T."/>
            <person name="Sisk P."/>
            <person name="Sykes S."/>
            <person name="Wortman J."/>
            <person name="Nusbaum C."/>
            <person name="Birren B."/>
        </authorList>
    </citation>
    <scope>NUCLEOTIDE SEQUENCE [LARGE SCALE GENOMIC DNA]</scope>
    <source>
        <strain evidence="2">MINIMUS1</strain>
    </source>
</reference>
<name>A0A182WP39_9DIPT</name>
<keyword evidence="2" id="KW-1185">Reference proteome</keyword>
<dbReference type="AlphaFoldDB" id="A0A182WP39"/>
<evidence type="ECO:0000313" key="1">
    <source>
        <dbReference type="EnsemblMetazoa" id="AMIN014451-PA"/>
    </source>
</evidence>
<proteinExistence type="predicted"/>
<protein>
    <submittedName>
        <fullName evidence="1">Uncharacterized protein</fullName>
    </submittedName>
</protein>
<dbReference type="VEuPathDB" id="VectorBase:AMIN014451"/>